<dbReference type="InterPro" id="IPR019794">
    <property type="entry name" value="Peroxidases_AS"/>
</dbReference>
<keyword evidence="8 18" id="KW-0479">Metal-binding</keyword>
<feature type="binding site" evidence="18">
    <location>
        <position position="238"/>
    </location>
    <ligand>
        <name>Ca(2+)</name>
        <dbReference type="ChEBI" id="CHEBI:29108"/>
        <label>2</label>
    </ligand>
</feature>
<evidence type="ECO:0000313" key="23">
    <source>
        <dbReference type="EMBL" id="KAI3920960.1"/>
    </source>
</evidence>
<evidence type="ECO:0000256" key="9">
    <source>
        <dbReference type="ARBA" id="ARBA00022729"/>
    </source>
</evidence>
<keyword evidence="15 21" id="KW-0376">Hydrogen peroxide</keyword>
<comment type="function">
    <text evidence="2">Removal of H(2)O(2), oxidation of toxic reductants, biosynthesis and degradation of lignin, suberization, auxin catabolism, response to environmental stresses such as wounding, pathogen attack and oxidative stress. These functions might be dependent on each isozyme/isoform in each plant tissue.</text>
</comment>
<evidence type="ECO:0000256" key="12">
    <source>
        <dbReference type="ARBA" id="ARBA00023004"/>
    </source>
</evidence>
<keyword evidence="24" id="KW-1185">Reference proteome</keyword>
<dbReference type="Proteomes" id="UP001202328">
    <property type="component" value="Unassembled WGS sequence"/>
</dbReference>
<dbReference type="Gene3D" id="1.10.420.10">
    <property type="entry name" value="Peroxidase, domain 2"/>
    <property type="match status" value="1"/>
</dbReference>
<keyword evidence="10 18" id="KW-0106">Calcium</keyword>
<keyword evidence="13 20" id="KW-1015">Disulfide bond</keyword>
<gene>
    <name evidence="23" type="ORF">MKW98_027670</name>
</gene>
<dbReference type="Pfam" id="PF00141">
    <property type="entry name" value="peroxidase"/>
    <property type="match status" value="1"/>
</dbReference>
<keyword evidence="7 21" id="KW-0349">Heme</keyword>
<keyword evidence="6 21" id="KW-0575">Peroxidase</keyword>
<keyword evidence="11 21" id="KW-0560">Oxidoreductase</keyword>
<dbReference type="FunFam" id="1.10.420.10:FF:000007">
    <property type="entry name" value="Peroxidase"/>
    <property type="match status" value="1"/>
</dbReference>
<dbReference type="GO" id="GO:0042744">
    <property type="term" value="P:hydrogen peroxide catabolic process"/>
    <property type="evidence" value="ECO:0007669"/>
    <property type="project" value="UniProtKB-KW"/>
</dbReference>
<keyword evidence="12 18" id="KW-0408">Iron</keyword>
<feature type="binding site" evidence="17">
    <location>
        <position position="156"/>
    </location>
    <ligand>
        <name>substrate</name>
    </ligand>
</feature>
<comment type="cofactor">
    <cofactor evidence="18 21">
        <name>heme b</name>
        <dbReference type="ChEBI" id="CHEBI:60344"/>
    </cofactor>
    <text evidence="18 21">Binds 1 heme b (iron(II)-protoporphyrin IX) group per subunit.</text>
</comment>
<keyword evidence="14" id="KW-0325">Glycoprotein</keyword>
<feature type="disulfide bond" evidence="20">
    <location>
        <begin position="194"/>
        <end position="226"/>
    </location>
</feature>
<evidence type="ECO:0000256" key="15">
    <source>
        <dbReference type="ARBA" id="ARBA00023324"/>
    </source>
</evidence>
<feature type="chain" id="PRO_5041775340" description="Peroxidase" evidence="21">
    <location>
        <begin position="20"/>
        <end position="323"/>
    </location>
</feature>
<feature type="binding site" evidence="18">
    <location>
        <position position="73"/>
    </location>
    <ligand>
        <name>Ca(2+)</name>
        <dbReference type="ChEBI" id="CHEBI:29108"/>
        <label>1</label>
    </ligand>
</feature>
<evidence type="ECO:0000256" key="1">
    <source>
        <dbReference type="ARBA" id="ARBA00000189"/>
    </source>
</evidence>
<dbReference type="GO" id="GO:0020037">
    <property type="term" value="F:heme binding"/>
    <property type="evidence" value="ECO:0007669"/>
    <property type="project" value="UniProtKB-UniRule"/>
</dbReference>
<sequence length="323" mass="35142">MKNFGVAVFLLVLVNLTNCYGILQTGFYVGKCGNQDVEAIIRNVVRQRFARDPTIVAALLRMHFHDCFVTGCDASLLLDGPSSEKTANPNFSVRGYDLIDEAKAAVERACPRVVSCADIIAICTRDAVSLAQGINYRVRTGRRDGLVSQASSVDLPGPTISVDASIAFFADKGFTTKEMVVLIGGGHTVGVTHCAFIRDRLFDFRNTGRPDPSMNANLLNRLRGTCPRGSPDNTINLDQTPGSSFVVDNGFYNQLGAGNGVLEIDQAMASHPETRNKVRLFANDGPLFQTQFATALIKMGNLDVITHRNGKVGEIRRNCRARN</sequence>
<dbReference type="EC" id="1.11.1.7" evidence="4 21"/>
<evidence type="ECO:0000256" key="21">
    <source>
        <dbReference type="RuleBase" id="RU362060"/>
    </source>
</evidence>
<dbReference type="PANTHER" id="PTHR31517">
    <property type="match status" value="1"/>
</dbReference>
<feature type="active site" description="Proton acceptor" evidence="16">
    <location>
        <position position="65"/>
    </location>
</feature>
<feature type="disulfide bond" evidence="20">
    <location>
        <begin position="116"/>
        <end position="319"/>
    </location>
</feature>
<comment type="catalytic activity">
    <reaction evidence="1 21">
        <text>2 a phenolic donor + H2O2 = 2 a phenolic radical donor + 2 H2O</text>
        <dbReference type="Rhea" id="RHEA:56136"/>
        <dbReference type="ChEBI" id="CHEBI:15377"/>
        <dbReference type="ChEBI" id="CHEBI:16240"/>
        <dbReference type="ChEBI" id="CHEBI:139520"/>
        <dbReference type="ChEBI" id="CHEBI:139521"/>
        <dbReference type="EC" id="1.11.1.7"/>
    </reaction>
</comment>
<evidence type="ECO:0000259" key="22">
    <source>
        <dbReference type="PROSITE" id="PS50873"/>
    </source>
</evidence>
<comment type="similarity">
    <text evidence="21">Belongs to the peroxidase family. Classical plant (class III) peroxidase subfamily.</text>
</comment>
<feature type="binding site" evidence="18">
    <location>
        <position position="248"/>
    </location>
    <ligand>
        <name>Ca(2+)</name>
        <dbReference type="ChEBI" id="CHEBI:29108"/>
        <label>2</label>
    </ligand>
</feature>
<evidence type="ECO:0000256" key="7">
    <source>
        <dbReference type="ARBA" id="ARBA00022617"/>
    </source>
</evidence>
<evidence type="ECO:0000256" key="19">
    <source>
        <dbReference type="PIRSR" id="PIRSR600823-4"/>
    </source>
</evidence>
<feature type="binding site" evidence="18">
    <location>
        <position position="84"/>
    </location>
    <ligand>
        <name>Ca(2+)</name>
        <dbReference type="ChEBI" id="CHEBI:29108"/>
        <label>1</label>
    </ligand>
</feature>
<feature type="signal peptide" evidence="21">
    <location>
        <begin position="1"/>
        <end position="19"/>
    </location>
</feature>
<evidence type="ECO:0000256" key="10">
    <source>
        <dbReference type="ARBA" id="ARBA00022837"/>
    </source>
</evidence>
<dbReference type="InterPro" id="IPR010255">
    <property type="entry name" value="Haem_peroxidase_sf"/>
</dbReference>
<comment type="subcellular location">
    <subcellularLocation>
        <location evidence="3 21">Secreted</location>
    </subcellularLocation>
</comment>
<feature type="binding site" evidence="18">
    <location>
        <position position="71"/>
    </location>
    <ligand>
        <name>Ca(2+)</name>
        <dbReference type="ChEBI" id="CHEBI:29108"/>
        <label>1</label>
    </ligand>
</feature>
<feature type="domain" description="Plant heme peroxidase family profile" evidence="22">
    <location>
        <begin position="22"/>
        <end position="323"/>
    </location>
</feature>
<dbReference type="GO" id="GO:0006979">
    <property type="term" value="P:response to oxidative stress"/>
    <property type="evidence" value="ECO:0007669"/>
    <property type="project" value="UniProtKB-UniRule"/>
</dbReference>
<dbReference type="PRINTS" id="PR00461">
    <property type="entry name" value="PLPEROXIDASE"/>
</dbReference>
<evidence type="ECO:0000256" key="6">
    <source>
        <dbReference type="ARBA" id="ARBA00022559"/>
    </source>
</evidence>
<evidence type="ECO:0000256" key="5">
    <source>
        <dbReference type="ARBA" id="ARBA00022525"/>
    </source>
</evidence>
<feature type="binding site" evidence="18">
    <location>
        <position position="75"/>
    </location>
    <ligand>
        <name>Ca(2+)</name>
        <dbReference type="ChEBI" id="CHEBI:29108"/>
        <label>1</label>
    </ligand>
</feature>
<feature type="binding site" evidence="18">
    <location>
        <position position="188"/>
    </location>
    <ligand>
        <name>Ca(2+)</name>
        <dbReference type="ChEBI" id="CHEBI:29108"/>
        <label>2</label>
    </ligand>
</feature>
<evidence type="ECO:0000256" key="2">
    <source>
        <dbReference type="ARBA" id="ARBA00002322"/>
    </source>
</evidence>
<accession>A0AAD4XIP9</accession>
<comment type="cofactor">
    <cofactor evidence="18 21">
        <name>Ca(2+)</name>
        <dbReference type="ChEBI" id="CHEBI:29108"/>
    </cofactor>
    <text evidence="18 21">Binds 2 calcium ions per subunit.</text>
</comment>
<keyword evidence="5 21" id="KW-0964">Secreted</keyword>
<dbReference type="PRINTS" id="PR00458">
    <property type="entry name" value="PEROXIDASE"/>
</dbReference>
<dbReference type="PROSITE" id="PS00436">
    <property type="entry name" value="PEROXIDASE_2"/>
    <property type="match status" value="1"/>
</dbReference>
<evidence type="ECO:0000256" key="11">
    <source>
        <dbReference type="ARBA" id="ARBA00023002"/>
    </source>
</evidence>
<dbReference type="EMBL" id="JAJJMB010008779">
    <property type="protein sequence ID" value="KAI3920960.1"/>
    <property type="molecule type" value="Genomic_DNA"/>
</dbReference>
<feature type="disulfide bond" evidence="20">
    <location>
        <begin position="32"/>
        <end position="110"/>
    </location>
</feature>
<comment type="caution">
    <text evidence="23">The sequence shown here is derived from an EMBL/GenBank/DDBJ whole genome shotgun (WGS) entry which is preliminary data.</text>
</comment>
<dbReference type="InterPro" id="IPR000823">
    <property type="entry name" value="Peroxidase_pln"/>
</dbReference>
<evidence type="ECO:0000256" key="8">
    <source>
        <dbReference type="ARBA" id="ARBA00022723"/>
    </source>
</evidence>
<dbReference type="CDD" id="cd00693">
    <property type="entry name" value="secretory_peroxidase"/>
    <property type="match status" value="1"/>
</dbReference>
<reference evidence="23" key="1">
    <citation type="submission" date="2022-04" db="EMBL/GenBank/DDBJ databases">
        <title>A functionally conserved STORR gene fusion in Papaver species that diverged 16.8 million years ago.</title>
        <authorList>
            <person name="Catania T."/>
        </authorList>
    </citation>
    <scope>NUCLEOTIDE SEQUENCE</scope>
    <source>
        <strain evidence="23">S-188037</strain>
    </source>
</reference>
<proteinExistence type="inferred from homology"/>
<dbReference type="SUPFAM" id="SSF48113">
    <property type="entry name" value="Heme-dependent peroxidases"/>
    <property type="match status" value="1"/>
</dbReference>
<protein>
    <recommendedName>
        <fullName evidence="4 21">Peroxidase</fullName>
        <ecNumber evidence="4 21">1.11.1.7</ecNumber>
    </recommendedName>
</protein>
<feature type="disulfide bond" evidence="20">
    <location>
        <begin position="67"/>
        <end position="72"/>
    </location>
</feature>
<evidence type="ECO:0000256" key="18">
    <source>
        <dbReference type="PIRSR" id="PIRSR600823-3"/>
    </source>
</evidence>
<evidence type="ECO:0000256" key="13">
    <source>
        <dbReference type="ARBA" id="ARBA00023157"/>
    </source>
</evidence>
<dbReference type="GO" id="GO:0046872">
    <property type="term" value="F:metal ion binding"/>
    <property type="evidence" value="ECO:0007669"/>
    <property type="project" value="UniProtKB-UniRule"/>
</dbReference>
<dbReference type="InterPro" id="IPR033905">
    <property type="entry name" value="Secretory_peroxidase"/>
</dbReference>
<dbReference type="PROSITE" id="PS50873">
    <property type="entry name" value="PEROXIDASE_4"/>
    <property type="match status" value="1"/>
</dbReference>
<evidence type="ECO:0000256" key="4">
    <source>
        <dbReference type="ARBA" id="ARBA00012313"/>
    </source>
</evidence>
<keyword evidence="9 21" id="KW-0732">Signal</keyword>
<evidence type="ECO:0000313" key="24">
    <source>
        <dbReference type="Proteomes" id="UP001202328"/>
    </source>
</evidence>
<dbReference type="AlphaFoldDB" id="A0AAD4XIP9"/>
<dbReference type="InterPro" id="IPR002016">
    <property type="entry name" value="Haem_peroxidase"/>
</dbReference>
<evidence type="ECO:0000256" key="3">
    <source>
        <dbReference type="ARBA" id="ARBA00004613"/>
    </source>
</evidence>
<feature type="site" description="Transition state stabilizer" evidence="19">
    <location>
        <position position="61"/>
    </location>
</feature>
<feature type="binding site" evidence="18">
    <location>
        <position position="69"/>
    </location>
    <ligand>
        <name>Ca(2+)</name>
        <dbReference type="ChEBI" id="CHEBI:29108"/>
        <label>1</label>
    </ligand>
</feature>
<evidence type="ECO:0000256" key="16">
    <source>
        <dbReference type="PIRSR" id="PIRSR600823-1"/>
    </source>
</evidence>
<organism evidence="23 24">
    <name type="scientific">Papaver atlanticum</name>
    <dbReference type="NCBI Taxonomy" id="357466"/>
    <lineage>
        <taxon>Eukaryota</taxon>
        <taxon>Viridiplantae</taxon>
        <taxon>Streptophyta</taxon>
        <taxon>Embryophyta</taxon>
        <taxon>Tracheophyta</taxon>
        <taxon>Spermatophyta</taxon>
        <taxon>Magnoliopsida</taxon>
        <taxon>Ranunculales</taxon>
        <taxon>Papaveraceae</taxon>
        <taxon>Papaveroideae</taxon>
        <taxon>Papaver</taxon>
    </lineage>
</organism>
<dbReference type="PANTHER" id="PTHR31517:SF59">
    <property type="entry name" value="PEROXIDASE"/>
    <property type="match status" value="1"/>
</dbReference>
<feature type="binding site" description="axial binding residue" evidence="18">
    <location>
        <position position="187"/>
    </location>
    <ligand>
        <name>heme b</name>
        <dbReference type="ChEBI" id="CHEBI:60344"/>
    </ligand>
    <ligandPart>
        <name>Fe</name>
        <dbReference type="ChEBI" id="CHEBI:18248"/>
    </ligandPart>
</feature>
<name>A0AAD4XIP9_9MAGN</name>
<dbReference type="Gene3D" id="1.10.520.10">
    <property type="match status" value="1"/>
</dbReference>
<evidence type="ECO:0000256" key="14">
    <source>
        <dbReference type="ARBA" id="ARBA00023180"/>
    </source>
</evidence>
<dbReference type="GO" id="GO:0005576">
    <property type="term" value="C:extracellular region"/>
    <property type="evidence" value="ECO:0007669"/>
    <property type="project" value="UniProtKB-SubCell"/>
</dbReference>
<evidence type="ECO:0000256" key="20">
    <source>
        <dbReference type="PIRSR" id="PIRSR600823-5"/>
    </source>
</evidence>
<evidence type="ECO:0000256" key="17">
    <source>
        <dbReference type="PIRSR" id="PIRSR600823-2"/>
    </source>
</evidence>
<dbReference type="GO" id="GO:0140825">
    <property type="term" value="F:lactoperoxidase activity"/>
    <property type="evidence" value="ECO:0007669"/>
    <property type="project" value="UniProtKB-EC"/>
</dbReference>
<feature type="binding site" evidence="18">
    <location>
        <position position="66"/>
    </location>
    <ligand>
        <name>Ca(2+)</name>
        <dbReference type="ChEBI" id="CHEBI:29108"/>
        <label>1</label>
    </ligand>
</feature>
<dbReference type="FunFam" id="1.10.520.10:FF:000006">
    <property type="entry name" value="Peroxidase"/>
    <property type="match status" value="1"/>
</dbReference>